<dbReference type="Proteomes" id="UP000077384">
    <property type="component" value="Unassembled WGS sequence"/>
</dbReference>
<protein>
    <submittedName>
        <fullName evidence="2">Uncharacterized protein</fullName>
    </submittedName>
</protein>
<proteinExistence type="predicted"/>
<sequence length="258" mass="29784">MEDDIDEKFSELEKVAIKVQNKITTKEVDDIIFALYGYDLNLPMIINNVVNYPYCFNIKSFLKEIKEYTNKYGTRDLLVYLYCARIIYIKSYKVLLEWKNFNRVSGCNESDMVEQKKTFMDSLDDIVYNNYDGIIQYNPDVKKRSEKVLYMKIKEIYGLRKGLDNKISELNNKINNFNKEIIAIVSVVLAIAPIMVINANMIGKTFDKTTILSVNGSLILAISLIFLMLGSIILEYKWKKIWPAIISIAIGITMLVSA</sequence>
<keyword evidence="1" id="KW-0812">Transmembrane</keyword>
<reference evidence="3 5" key="2">
    <citation type="journal article" date="2016" name="Front. Microbiol.">
        <title>Industrial Acetogenic Biocatalysts: A Comparative Metabolic and Genomic Analysis.</title>
        <authorList>
            <person name="Bengelsdorf F."/>
            <person name="Poehlein A."/>
            <person name="Sonja S."/>
            <person name="Erz C."/>
            <person name="Hummel T."/>
            <person name="Hoffmeister S."/>
            <person name="Daniel R."/>
            <person name="Durre P."/>
        </authorList>
    </citation>
    <scope>NUCLEOTIDE SEQUENCE [LARGE SCALE GENOMIC DNA]</scope>
    <source>
        <strain evidence="3 5">PTA-10522</strain>
    </source>
</reference>
<accession>A0A170NL54</accession>
<evidence type="ECO:0000313" key="2">
    <source>
        <dbReference type="EMBL" id="OAA91327.1"/>
    </source>
</evidence>
<name>A0A170NL54_9CLOT</name>
<dbReference type="Proteomes" id="UP000093694">
    <property type="component" value="Unassembled WGS sequence"/>
</dbReference>
<dbReference type="RefSeq" id="WP_063601815.1">
    <property type="nucleotide sequence ID" value="NZ_LITQ01000026.1"/>
</dbReference>
<evidence type="ECO:0000313" key="5">
    <source>
        <dbReference type="Proteomes" id="UP000093694"/>
    </source>
</evidence>
<comment type="caution">
    <text evidence="2">The sequence shown here is derived from an EMBL/GenBank/DDBJ whole genome shotgun (WGS) entry which is preliminary data.</text>
</comment>
<feature type="transmembrane region" description="Helical" evidence="1">
    <location>
        <begin position="211"/>
        <end position="234"/>
    </location>
</feature>
<keyword evidence="5" id="KW-1185">Reference proteome</keyword>
<keyword evidence="1" id="KW-0472">Membrane</keyword>
<reference evidence="2 4" key="1">
    <citation type="journal article" date="2015" name="Biotechnol. Bioeng.">
        <title>Genome sequence and phenotypic characterization of Caulobacter segnis.</title>
        <authorList>
            <person name="Patel S."/>
            <person name="Fletcher B."/>
            <person name="Scott D.C."/>
            <person name="Ely B."/>
        </authorList>
    </citation>
    <scope>NUCLEOTIDE SEQUENCE [LARGE SCALE GENOMIC DNA]</scope>
    <source>
        <strain evidence="2 4">PS02</strain>
    </source>
</reference>
<organism evidence="2 4">
    <name type="scientific">Clostridium coskatii</name>
    <dbReference type="NCBI Taxonomy" id="1705578"/>
    <lineage>
        <taxon>Bacteria</taxon>
        <taxon>Bacillati</taxon>
        <taxon>Bacillota</taxon>
        <taxon>Clostridia</taxon>
        <taxon>Eubacteriales</taxon>
        <taxon>Clostridiaceae</taxon>
        <taxon>Clostridium</taxon>
    </lineage>
</organism>
<feature type="transmembrane region" description="Helical" evidence="1">
    <location>
        <begin position="240"/>
        <end position="257"/>
    </location>
</feature>
<feature type="transmembrane region" description="Helical" evidence="1">
    <location>
        <begin position="181"/>
        <end position="199"/>
    </location>
</feature>
<evidence type="ECO:0000313" key="4">
    <source>
        <dbReference type="Proteomes" id="UP000077384"/>
    </source>
</evidence>
<dbReference type="EMBL" id="LITQ01000026">
    <property type="protein sequence ID" value="OAA91327.1"/>
    <property type="molecule type" value="Genomic_DNA"/>
</dbReference>
<dbReference type="AlphaFoldDB" id="A0A170NL54"/>
<keyword evidence="1" id="KW-1133">Transmembrane helix</keyword>
<evidence type="ECO:0000313" key="3">
    <source>
        <dbReference type="EMBL" id="OBR93959.1"/>
    </source>
</evidence>
<dbReference type="PATRIC" id="fig|1705578.3.peg.1988"/>
<dbReference type="EMBL" id="LROR01000049">
    <property type="protein sequence ID" value="OBR93959.1"/>
    <property type="molecule type" value="Genomic_DNA"/>
</dbReference>
<gene>
    <name evidence="3" type="ORF">CLCOS_20950</name>
    <name evidence="2" type="ORF">WX73_01737</name>
</gene>
<evidence type="ECO:0000256" key="1">
    <source>
        <dbReference type="SAM" id="Phobius"/>
    </source>
</evidence>